<dbReference type="NCBIfam" id="TIGR01891">
    <property type="entry name" value="amidohydrolases"/>
    <property type="match status" value="1"/>
</dbReference>
<dbReference type="GO" id="GO:0050118">
    <property type="term" value="F:N-acetyldiaminopimelate deacetylase activity"/>
    <property type="evidence" value="ECO:0007669"/>
    <property type="project" value="UniProtKB-ARBA"/>
</dbReference>
<evidence type="ECO:0000313" key="4">
    <source>
        <dbReference type="EMBL" id="RZS76102.1"/>
    </source>
</evidence>
<dbReference type="PANTHER" id="PTHR11014">
    <property type="entry name" value="PEPTIDASE M20 FAMILY MEMBER"/>
    <property type="match status" value="1"/>
</dbReference>
<feature type="binding site" evidence="2">
    <location>
        <position position="141"/>
    </location>
    <ligand>
        <name>Mn(2+)</name>
        <dbReference type="ChEBI" id="CHEBI:29035"/>
        <label>2</label>
    </ligand>
</feature>
<dbReference type="InterPro" id="IPR002933">
    <property type="entry name" value="Peptidase_M20"/>
</dbReference>
<dbReference type="SUPFAM" id="SSF53187">
    <property type="entry name" value="Zn-dependent exopeptidases"/>
    <property type="match status" value="1"/>
</dbReference>
<feature type="binding site" evidence="2">
    <location>
        <position position="105"/>
    </location>
    <ligand>
        <name>Mn(2+)</name>
        <dbReference type="ChEBI" id="CHEBI:29035"/>
        <label>2</label>
    </ligand>
</feature>
<dbReference type="InterPro" id="IPR017439">
    <property type="entry name" value="Amidohydrolase"/>
</dbReference>
<dbReference type="Proteomes" id="UP000293874">
    <property type="component" value="Unassembled WGS sequence"/>
</dbReference>
<organism evidence="4 5">
    <name type="scientific">Pseudobacter ginsenosidimutans</name>
    <dbReference type="NCBI Taxonomy" id="661488"/>
    <lineage>
        <taxon>Bacteria</taxon>
        <taxon>Pseudomonadati</taxon>
        <taxon>Bacteroidota</taxon>
        <taxon>Chitinophagia</taxon>
        <taxon>Chitinophagales</taxon>
        <taxon>Chitinophagaceae</taxon>
        <taxon>Pseudobacter</taxon>
    </lineage>
</organism>
<dbReference type="FunFam" id="3.30.70.360:FF:000001">
    <property type="entry name" value="N-acetyldiaminopimelate deacetylase"/>
    <property type="match status" value="1"/>
</dbReference>
<comment type="caution">
    <text evidence="4">The sequence shown here is derived from an EMBL/GenBank/DDBJ whole genome shotgun (WGS) entry which is preliminary data.</text>
</comment>
<dbReference type="Pfam" id="PF01546">
    <property type="entry name" value="Peptidase_M20"/>
    <property type="match status" value="1"/>
</dbReference>
<dbReference type="GO" id="GO:0046872">
    <property type="term" value="F:metal ion binding"/>
    <property type="evidence" value="ECO:0007669"/>
    <property type="project" value="UniProtKB-KW"/>
</dbReference>
<dbReference type="Gene3D" id="3.30.70.360">
    <property type="match status" value="1"/>
</dbReference>
<feature type="binding site" evidence="2">
    <location>
        <position position="107"/>
    </location>
    <ligand>
        <name>Mn(2+)</name>
        <dbReference type="ChEBI" id="CHEBI:29035"/>
        <label>2</label>
    </ligand>
</feature>
<evidence type="ECO:0000256" key="2">
    <source>
        <dbReference type="PIRSR" id="PIRSR005962-1"/>
    </source>
</evidence>
<dbReference type="RefSeq" id="WP_130540419.1">
    <property type="nucleotide sequence ID" value="NZ_CP042431.1"/>
</dbReference>
<keyword evidence="1 4" id="KW-0378">Hydrolase</keyword>
<dbReference type="Gene3D" id="3.40.630.10">
    <property type="entry name" value="Zn peptidases"/>
    <property type="match status" value="1"/>
</dbReference>
<gene>
    <name evidence="4" type="ORF">EV199_1980</name>
</gene>
<sequence length="402" mass="44444">MLAKKVRELAAAIKPDLVAIRRHLHAHPELSYHEYNTADYVSSQLTAMDIDHIRMSVTGITGILKGKKTGDGPVLALRADMDALPIHELHESDYKSTNQGVMHACGHDFHMTSLLGTLRILKALEAEFSGEVKFIFQPAEELAPGGALMMINDGVLENPRPLNIIGQHVMPELPAGKIGFHAGMYMASVDELYLTITGKGGHAAAPHQVIDPVIISCELLVLLQQIVSRRTNPLLPAVLSFGRFIADGVHNVIPDKVTIDGTLRTMDEKWRREAHELLKKTVTAYATSKGATADLYIKEGYPVLFNEPALTADTRKWTEEYLGKEQVVDIPKWMAGEDFARYSHLLDSCFYRLGVQYPDSEKVTPLHTATFNPDEEALSTGAGLMAWITLCNLEKNAKTDKQ</sequence>
<dbReference type="SUPFAM" id="SSF55031">
    <property type="entry name" value="Bacterial exopeptidase dimerisation domain"/>
    <property type="match status" value="1"/>
</dbReference>
<keyword evidence="2" id="KW-0464">Manganese</keyword>
<protein>
    <submittedName>
        <fullName evidence="4">Amidohydrolase</fullName>
    </submittedName>
</protein>
<evidence type="ECO:0000259" key="3">
    <source>
        <dbReference type="Pfam" id="PF07687"/>
    </source>
</evidence>
<keyword evidence="5" id="KW-1185">Reference proteome</keyword>
<dbReference type="EMBL" id="SGXA01000001">
    <property type="protein sequence ID" value="RZS76102.1"/>
    <property type="molecule type" value="Genomic_DNA"/>
</dbReference>
<proteinExistence type="predicted"/>
<dbReference type="OrthoDB" id="9776731at2"/>
<dbReference type="GO" id="GO:0019877">
    <property type="term" value="P:diaminopimelate biosynthetic process"/>
    <property type="evidence" value="ECO:0007669"/>
    <property type="project" value="UniProtKB-ARBA"/>
</dbReference>
<comment type="cofactor">
    <cofactor evidence="2">
        <name>Mn(2+)</name>
        <dbReference type="ChEBI" id="CHEBI:29035"/>
    </cofactor>
    <text evidence="2">The Mn(2+) ion enhances activity.</text>
</comment>
<reference evidence="4 5" key="1">
    <citation type="submission" date="2019-02" db="EMBL/GenBank/DDBJ databases">
        <title>Genomic Encyclopedia of Type Strains, Phase IV (KMG-IV): sequencing the most valuable type-strain genomes for metagenomic binning, comparative biology and taxonomic classification.</title>
        <authorList>
            <person name="Goeker M."/>
        </authorList>
    </citation>
    <scope>NUCLEOTIDE SEQUENCE [LARGE SCALE GENOMIC DNA]</scope>
    <source>
        <strain evidence="4 5">DSM 18116</strain>
    </source>
</reference>
<dbReference type="PANTHER" id="PTHR11014:SF63">
    <property type="entry name" value="METALLOPEPTIDASE, PUTATIVE (AFU_ORTHOLOGUE AFUA_6G09600)-RELATED"/>
    <property type="match status" value="1"/>
</dbReference>
<dbReference type="InterPro" id="IPR036264">
    <property type="entry name" value="Bact_exopeptidase_dim_dom"/>
</dbReference>
<feature type="binding site" evidence="2">
    <location>
        <position position="168"/>
    </location>
    <ligand>
        <name>Mn(2+)</name>
        <dbReference type="ChEBI" id="CHEBI:29035"/>
        <label>2</label>
    </ligand>
</feature>
<dbReference type="Pfam" id="PF07687">
    <property type="entry name" value="M20_dimer"/>
    <property type="match status" value="1"/>
</dbReference>
<name>A0A4Q7N4Z8_9BACT</name>
<dbReference type="AlphaFoldDB" id="A0A4Q7N4Z8"/>
<dbReference type="InterPro" id="IPR011650">
    <property type="entry name" value="Peptidase_M20_dimer"/>
</dbReference>
<dbReference type="PIRSF" id="PIRSF005962">
    <property type="entry name" value="Pept_M20D_amidohydro"/>
    <property type="match status" value="1"/>
</dbReference>
<feature type="binding site" evidence="2">
    <location>
        <position position="367"/>
    </location>
    <ligand>
        <name>Mn(2+)</name>
        <dbReference type="ChEBI" id="CHEBI:29035"/>
        <label>2</label>
    </ligand>
</feature>
<evidence type="ECO:0000313" key="5">
    <source>
        <dbReference type="Proteomes" id="UP000293874"/>
    </source>
</evidence>
<dbReference type="CDD" id="cd03886">
    <property type="entry name" value="M20_Acy1"/>
    <property type="match status" value="1"/>
</dbReference>
<accession>A0A4Q7N4Z8</accession>
<evidence type="ECO:0000256" key="1">
    <source>
        <dbReference type="ARBA" id="ARBA00022801"/>
    </source>
</evidence>
<feature type="domain" description="Peptidase M20 dimerisation" evidence="3">
    <location>
        <begin position="193"/>
        <end position="283"/>
    </location>
</feature>
<keyword evidence="2" id="KW-0479">Metal-binding</keyword>